<protein>
    <submittedName>
        <fullName evidence="1">Uncharacterized protein</fullName>
    </submittedName>
</protein>
<evidence type="ECO:0000313" key="1">
    <source>
        <dbReference type="EMBL" id="OGZ65160.1"/>
    </source>
</evidence>
<organism evidence="1 2">
    <name type="scientific">Candidatus Staskawiczbacteria bacterium RIFCSPHIGHO2_01_FULL_41_41</name>
    <dbReference type="NCBI Taxonomy" id="1802203"/>
    <lineage>
        <taxon>Bacteria</taxon>
        <taxon>Candidatus Staskawicziibacteriota</taxon>
    </lineage>
</organism>
<dbReference type="EMBL" id="MHOP01000027">
    <property type="protein sequence ID" value="OGZ65160.1"/>
    <property type="molecule type" value="Genomic_DNA"/>
</dbReference>
<reference evidence="1 2" key="1">
    <citation type="journal article" date="2016" name="Nat. Commun.">
        <title>Thousands of microbial genomes shed light on interconnected biogeochemical processes in an aquifer system.</title>
        <authorList>
            <person name="Anantharaman K."/>
            <person name="Brown C.T."/>
            <person name="Hug L.A."/>
            <person name="Sharon I."/>
            <person name="Castelle C.J."/>
            <person name="Probst A.J."/>
            <person name="Thomas B.C."/>
            <person name="Singh A."/>
            <person name="Wilkins M.J."/>
            <person name="Karaoz U."/>
            <person name="Brodie E.L."/>
            <person name="Williams K.H."/>
            <person name="Hubbard S.S."/>
            <person name="Banfield J.F."/>
        </authorList>
    </citation>
    <scope>NUCLEOTIDE SEQUENCE [LARGE SCALE GENOMIC DNA]</scope>
</reference>
<sequence length="226" mass="26379">MKNETEEREEKLERFVSEAVKKLGDRGWDYEGEGTEKGRTWEYVRSSRGVNSEDFDSIIKNFLQIFEESGRTTFTSIVVYPNAPREFYAELHFWRDRPTLETLDGNKWAYSPKNKDVKLFQCDVSFSGLSKKKGEDRVLEIADKLDSLLYANSPTIKAESFGEFPKPAEWPVPVALGPENKRVIKDSFLFLQREKNKQPGWNYVPHLDLPRYYKQVSILYELGTEK</sequence>
<proteinExistence type="predicted"/>
<accession>A0A1G2HSG9</accession>
<dbReference type="Proteomes" id="UP000178774">
    <property type="component" value="Unassembled WGS sequence"/>
</dbReference>
<comment type="caution">
    <text evidence="1">The sequence shown here is derived from an EMBL/GenBank/DDBJ whole genome shotgun (WGS) entry which is preliminary data.</text>
</comment>
<gene>
    <name evidence="1" type="ORF">A2822_00825</name>
</gene>
<name>A0A1G2HSG9_9BACT</name>
<dbReference type="AlphaFoldDB" id="A0A1G2HSG9"/>
<evidence type="ECO:0000313" key="2">
    <source>
        <dbReference type="Proteomes" id="UP000178774"/>
    </source>
</evidence>